<dbReference type="EMBL" id="MZGJ01000001">
    <property type="protein sequence ID" value="OQX51572.1"/>
    <property type="molecule type" value="Genomic_DNA"/>
</dbReference>
<keyword evidence="11" id="KW-0234">DNA repair</keyword>
<dbReference type="PANTHER" id="PTHR22993">
    <property type="entry name" value="FORMAMIDOPYRIMIDINE-DNA GLYCOSYLASE"/>
    <property type="match status" value="1"/>
</dbReference>
<dbReference type="InterPro" id="IPR000214">
    <property type="entry name" value="Znf_DNA_glyclase/AP_lyase"/>
</dbReference>
<dbReference type="InterPro" id="IPR035937">
    <property type="entry name" value="FPG_N"/>
</dbReference>
<evidence type="ECO:0000256" key="9">
    <source>
        <dbReference type="ARBA" id="ARBA00022833"/>
    </source>
</evidence>
<evidence type="ECO:0000256" key="7">
    <source>
        <dbReference type="ARBA" id="ARBA00022771"/>
    </source>
</evidence>
<dbReference type="Gene3D" id="3.20.190.10">
    <property type="entry name" value="MutM-like, N-terminal"/>
    <property type="match status" value="1"/>
</dbReference>
<comment type="similarity">
    <text evidence="3">Belongs to the FPG family.</text>
</comment>
<proteinExistence type="inferred from homology"/>
<dbReference type="InterPro" id="IPR015886">
    <property type="entry name" value="H2TH_FPG"/>
</dbReference>
<evidence type="ECO:0000256" key="12">
    <source>
        <dbReference type="ARBA" id="ARBA00023239"/>
    </source>
</evidence>
<evidence type="ECO:0000256" key="15">
    <source>
        <dbReference type="ARBA" id="ARBA00044632"/>
    </source>
</evidence>
<keyword evidence="14" id="KW-0326">Glycosidase</keyword>
<comment type="catalytic activity">
    <reaction evidence="1">
        <text>Hydrolysis of DNA containing ring-opened 7-methylguanine residues, releasing 2,6-diamino-4-hydroxy-5-(N-methyl)formamidopyrimidine.</text>
        <dbReference type="EC" id="3.2.2.23"/>
    </reaction>
</comment>
<comment type="subunit">
    <text evidence="4">Monomer.</text>
</comment>
<keyword evidence="12" id="KW-0456">Lyase</keyword>
<name>A0A1W9NZY6_UNCC3</name>
<dbReference type="PROSITE" id="PS01242">
    <property type="entry name" value="ZF_FPG_1"/>
    <property type="match status" value="1"/>
</dbReference>
<keyword evidence="9" id="KW-0862">Zinc</keyword>
<evidence type="ECO:0000256" key="3">
    <source>
        <dbReference type="ARBA" id="ARBA00009409"/>
    </source>
</evidence>
<protein>
    <submittedName>
        <fullName evidence="19">DNA-formamidopyrimidine glycosylase</fullName>
    </submittedName>
</protein>
<dbReference type="GO" id="GO:0003684">
    <property type="term" value="F:damaged DNA binding"/>
    <property type="evidence" value="ECO:0007669"/>
    <property type="project" value="InterPro"/>
</dbReference>
<dbReference type="GO" id="GO:0140078">
    <property type="term" value="F:class I DNA-(apurinic or apyrimidinic site) endonuclease activity"/>
    <property type="evidence" value="ECO:0007669"/>
    <property type="project" value="UniProtKB-EC"/>
</dbReference>
<dbReference type="GO" id="GO:0006284">
    <property type="term" value="P:base-excision repair"/>
    <property type="evidence" value="ECO:0007669"/>
    <property type="project" value="InterPro"/>
</dbReference>
<evidence type="ECO:0000256" key="5">
    <source>
        <dbReference type="ARBA" id="ARBA00022723"/>
    </source>
</evidence>
<dbReference type="Pfam" id="PF06831">
    <property type="entry name" value="H2TH"/>
    <property type="match status" value="1"/>
</dbReference>
<gene>
    <name evidence="19" type="ORF">B5M47_00010</name>
</gene>
<keyword evidence="10" id="KW-0238">DNA-binding</keyword>
<evidence type="ECO:0000256" key="6">
    <source>
        <dbReference type="ARBA" id="ARBA00022763"/>
    </source>
</evidence>
<dbReference type="InterPro" id="IPR010979">
    <property type="entry name" value="Ribosomal_uS13-like_H2TH"/>
</dbReference>
<dbReference type="SUPFAM" id="SSF46946">
    <property type="entry name" value="S13-like H2TH domain"/>
    <property type="match status" value="1"/>
</dbReference>
<sequence>MFFCQTVAGGKVVRDIIIFAMPELPEVEIVKEELRKKVEGKIIADLRYDTAKLLKPSPPSFINGVKGKRIKEVGRRAKLIIFKLAPGGFFICHLKLSGRLLFRESPDIEDKYVRVVFLFKDGTELRFASSRKFGYLHYLNDRDELAKILGRYGPEPLGDLSLSSFYQILQSSGKKIKALLMDQTVIAGIGNIYANDSLWMAKIHPERRANSLSRAEGRNLFNALEQVLKEAFRYEGASDQWYRHTDGSLGHYQEHFKVYGKKGERCLRCGSKIQYKKINGRGTFWCPKCQRA</sequence>
<dbReference type="Pfam" id="PF01149">
    <property type="entry name" value="Fapy_DNA_glyco"/>
    <property type="match status" value="1"/>
</dbReference>
<comment type="caution">
    <text evidence="19">The sequence shown here is derived from an EMBL/GenBank/DDBJ whole genome shotgun (WGS) entry which is preliminary data.</text>
</comment>
<dbReference type="SMART" id="SM00898">
    <property type="entry name" value="Fapy_DNA_glyco"/>
    <property type="match status" value="1"/>
</dbReference>
<evidence type="ECO:0000259" key="17">
    <source>
        <dbReference type="PROSITE" id="PS51066"/>
    </source>
</evidence>
<dbReference type="GO" id="GO:0034039">
    <property type="term" value="F:8-oxo-7,8-dihydroguanine DNA N-glycosylase activity"/>
    <property type="evidence" value="ECO:0007669"/>
    <property type="project" value="TreeGrafter"/>
</dbReference>
<dbReference type="NCBIfam" id="TIGR00577">
    <property type="entry name" value="fpg"/>
    <property type="match status" value="1"/>
</dbReference>
<dbReference type="InterPro" id="IPR010663">
    <property type="entry name" value="Znf_FPG/IleRS"/>
</dbReference>
<reference evidence="20" key="1">
    <citation type="submission" date="2017-03" db="EMBL/GenBank/DDBJ databases">
        <title>Novel pathways for hydrocarbon cycling and metabolic interdependencies in hydrothermal sediment communities.</title>
        <authorList>
            <person name="Dombrowski N."/>
            <person name="Seitz K."/>
            <person name="Teske A."/>
            <person name="Baker B."/>
        </authorList>
    </citation>
    <scope>NUCLEOTIDE SEQUENCE [LARGE SCALE GENOMIC DNA]</scope>
</reference>
<dbReference type="SUPFAM" id="SSF57716">
    <property type="entry name" value="Glucocorticoid receptor-like (DNA-binding domain)"/>
    <property type="match status" value="1"/>
</dbReference>
<dbReference type="Gene3D" id="1.10.8.50">
    <property type="match status" value="1"/>
</dbReference>
<evidence type="ECO:0000256" key="10">
    <source>
        <dbReference type="ARBA" id="ARBA00023125"/>
    </source>
</evidence>
<evidence type="ECO:0000256" key="13">
    <source>
        <dbReference type="ARBA" id="ARBA00023268"/>
    </source>
</evidence>
<evidence type="ECO:0000259" key="18">
    <source>
        <dbReference type="PROSITE" id="PS51068"/>
    </source>
</evidence>
<dbReference type="InterPro" id="IPR012319">
    <property type="entry name" value="FPG_cat"/>
</dbReference>
<evidence type="ECO:0000313" key="19">
    <source>
        <dbReference type="EMBL" id="OQX51572.1"/>
    </source>
</evidence>
<evidence type="ECO:0000256" key="1">
    <source>
        <dbReference type="ARBA" id="ARBA00001668"/>
    </source>
</evidence>
<evidence type="ECO:0000256" key="14">
    <source>
        <dbReference type="ARBA" id="ARBA00023295"/>
    </source>
</evidence>
<dbReference type="PANTHER" id="PTHR22993:SF9">
    <property type="entry name" value="FORMAMIDOPYRIMIDINE-DNA GLYCOSYLASE"/>
    <property type="match status" value="1"/>
</dbReference>
<dbReference type="GO" id="GO:0008270">
    <property type="term" value="F:zinc ion binding"/>
    <property type="evidence" value="ECO:0007669"/>
    <property type="project" value="UniProtKB-KW"/>
</dbReference>
<dbReference type="SUPFAM" id="SSF81624">
    <property type="entry name" value="N-terminal domain of MutM-like DNA repair proteins"/>
    <property type="match status" value="1"/>
</dbReference>
<keyword evidence="5" id="KW-0479">Metal-binding</keyword>
<evidence type="ECO:0000256" key="16">
    <source>
        <dbReference type="PROSITE-ProRule" id="PRU00391"/>
    </source>
</evidence>
<comment type="catalytic activity">
    <reaction evidence="15">
        <text>2'-deoxyribonucleotide-(2'-deoxyribose 5'-phosphate)-2'-deoxyribonucleotide-DNA = a 3'-end 2'-deoxyribonucleotide-(2,3-dehydro-2,3-deoxyribose 5'-phosphate)-DNA + a 5'-end 5'-phospho-2'-deoxyribonucleoside-DNA + H(+)</text>
        <dbReference type="Rhea" id="RHEA:66592"/>
        <dbReference type="Rhea" id="RHEA-COMP:13180"/>
        <dbReference type="Rhea" id="RHEA-COMP:16897"/>
        <dbReference type="Rhea" id="RHEA-COMP:17067"/>
        <dbReference type="ChEBI" id="CHEBI:15378"/>
        <dbReference type="ChEBI" id="CHEBI:136412"/>
        <dbReference type="ChEBI" id="CHEBI:157695"/>
        <dbReference type="ChEBI" id="CHEBI:167181"/>
        <dbReference type="EC" id="4.2.99.18"/>
    </reaction>
</comment>
<dbReference type="PROSITE" id="PS51066">
    <property type="entry name" value="ZF_FPG_2"/>
    <property type="match status" value="1"/>
</dbReference>
<keyword evidence="6" id="KW-0227">DNA damage</keyword>
<dbReference type="NCBIfam" id="NF002211">
    <property type="entry name" value="PRK01103.1"/>
    <property type="match status" value="1"/>
</dbReference>
<dbReference type="Pfam" id="PF06827">
    <property type="entry name" value="zf-FPG_IleRS"/>
    <property type="match status" value="1"/>
</dbReference>
<dbReference type="InterPro" id="IPR015887">
    <property type="entry name" value="DNA_glyclase_Znf_dom_DNA_BS"/>
</dbReference>
<feature type="domain" description="Formamidopyrimidine-DNA glycosylase catalytic" evidence="18">
    <location>
        <begin position="22"/>
        <end position="134"/>
    </location>
</feature>
<organism evidence="19 20">
    <name type="scientific">candidate division CPR3 bacterium 4484_211</name>
    <dbReference type="NCBI Taxonomy" id="1968527"/>
    <lineage>
        <taxon>Bacteria</taxon>
        <taxon>Bacteria division CPR3</taxon>
    </lineage>
</organism>
<dbReference type="InterPro" id="IPR020629">
    <property type="entry name" value="FPG_Glyclase"/>
</dbReference>
<evidence type="ECO:0000256" key="4">
    <source>
        <dbReference type="ARBA" id="ARBA00011245"/>
    </source>
</evidence>
<dbReference type="STRING" id="1968527.B5M47_00010"/>
<keyword evidence="8" id="KW-0378">Hydrolase</keyword>
<dbReference type="CDD" id="cd08966">
    <property type="entry name" value="EcFpg-like_N"/>
    <property type="match status" value="1"/>
</dbReference>
<accession>A0A1W9NZY6</accession>
<dbReference type="PROSITE" id="PS51068">
    <property type="entry name" value="FPG_CAT"/>
    <property type="match status" value="1"/>
</dbReference>
<comment type="cofactor">
    <cofactor evidence="2">
        <name>Zn(2+)</name>
        <dbReference type="ChEBI" id="CHEBI:29105"/>
    </cofactor>
</comment>
<feature type="domain" description="FPG-type" evidence="17">
    <location>
        <begin position="257"/>
        <end position="291"/>
    </location>
</feature>
<evidence type="ECO:0000256" key="2">
    <source>
        <dbReference type="ARBA" id="ARBA00001947"/>
    </source>
</evidence>
<evidence type="ECO:0000256" key="11">
    <source>
        <dbReference type="ARBA" id="ARBA00023204"/>
    </source>
</evidence>
<dbReference type="SMART" id="SM01232">
    <property type="entry name" value="H2TH"/>
    <property type="match status" value="1"/>
</dbReference>
<keyword evidence="13" id="KW-0511">Multifunctional enzyme</keyword>
<evidence type="ECO:0000313" key="20">
    <source>
        <dbReference type="Proteomes" id="UP000192520"/>
    </source>
</evidence>
<dbReference type="FunFam" id="1.10.8.50:FF:000003">
    <property type="entry name" value="Formamidopyrimidine-DNA glycosylase"/>
    <property type="match status" value="1"/>
</dbReference>
<dbReference type="Proteomes" id="UP000192520">
    <property type="component" value="Unassembled WGS sequence"/>
</dbReference>
<keyword evidence="7 16" id="KW-0863">Zinc-finger</keyword>
<evidence type="ECO:0000256" key="8">
    <source>
        <dbReference type="ARBA" id="ARBA00022801"/>
    </source>
</evidence>
<dbReference type="AlphaFoldDB" id="A0A1W9NZY6"/>